<dbReference type="RefSeq" id="WP_085211058.1">
    <property type="nucleotide sequence ID" value="NZ_FXAM01000001.1"/>
</dbReference>
<evidence type="ECO:0000259" key="2">
    <source>
        <dbReference type="Pfam" id="PF13116"/>
    </source>
</evidence>
<feature type="domain" description="YhdP central" evidence="2">
    <location>
        <begin position="1"/>
        <end position="1268"/>
    </location>
</feature>
<protein>
    <submittedName>
        <fullName evidence="3">TIGR02099 family protein</fullName>
    </submittedName>
</protein>
<dbReference type="PANTHER" id="PTHR38690">
    <property type="entry name" value="PROTEASE-RELATED"/>
    <property type="match status" value="1"/>
</dbReference>
<dbReference type="STRING" id="1760988.SAMN02949497_1331"/>
<dbReference type="Proteomes" id="UP000192923">
    <property type="component" value="Unassembled WGS sequence"/>
</dbReference>
<dbReference type="Pfam" id="PF13116">
    <property type="entry name" value="YhdP"/>
    <property type="match status" value="1"/>
</dbReference>
<keyword evidence="1" id="KW-1133">Transmembrane helix</keyword>
<evidence type="ECO:0000313" key="4">
    <source>
        <dbReference type="Proteomes" id="UP000192923"/>
    </source>
</evidence>
<feature type="transmembrane region" description="Helical" evidence="1">
    <location>
        <begin position="12"/>
        <end position="34"/>
    </location>
</feature>
<dbReference type="EMBL" id="FXAM01000001">
    <property type="protein sequence ID" value="SMF94029.1"/>
    <property type="molecule type" value="Genomic_DNA"/>
</dbReference>
<evidence type="ECO:0000313" key="3">
    <source>
        <dbReference type="EMBL" id="SMF94029.1"/>
    </source>
</evidence>
<name>A0A1Y6CTQ5_9GAMM</name>
<gene>
    <name evidence="3" type="ORF">SAMN02949497_1331</name>
</gene>
<organism evidence="3 4">
    <name type="scientific">Methylomagnum ishizawai</name>
    <dbReference type="NCBI Taxonomy" id="1760988"/>
    <lineage>
        <taxon>Bacteria</taxon>
        <taxon>Pseudomonadati</taxon>
        <taxon>Pseudomonadota</taxon>
        <taxon>Gammaproteobacteria</taxon>
        <taxon>Methylococcales</taxon>
        <taxon>Methylococcaceae</taxon>
        <taxon>Methylomagnum</taxon>
    </lineage>
</organism>
<dbReference type="NCBIfam" id="TIGR02099">
    <property type="entry name" value="YhdP family protein"/>
    <property type="match status" value="1"/>
</dbReference>
<dbReference type="InterPro" id="IPR011836">
    <property type="entry name" value="YhdP"/>
</dbReference>
<reference evidence="3 4" key="1">
    <citation type="submission" date="2016-12" db="EMBL/GenBank/DDBJ databases">
        <authorList>
            <person name="Song W.-J."/>
            <person name="Kurnit D.M."/>
        </authorList>
    </citation>
    <scope>NUCLEOTIDE SEQUENCE [LARGE SCALE GENOMIC DNA]</scope>
    <source>
        <strain evidence="3 4">175</strain>
    </source>
</reference>
<keyword evidence="1" id="KW-0812">Transmembrane</keyword>
<dbReference type="OrthoDB" id="9762238at2"/>
<dbReference type="PANTHER" id="PTHR38690:SF1">
    <property type="entry name" value="PROTEASE"/>
    <property type="match status" value="1"/>
</dbReference>
<proteinExistence type="predicted"/>
<keyword evidence="4" id="KW-1185">Reference proteome</keyword>
<accession>A0A1Y6CTQ5</accession>
<dbReference type="InterPro" id="IPR025263">
    <property type="entry name" value="YhdP_central"/>
</dbReference>
<sequence length="1303" mass="139802">MKPLLRHALRTAFYLGLAGLVAIALGLSYLRYWLLPRVAAHRAHLATHLAAVVGAPVQIETLSARLRGFKPELAIAGLDILGPQGRPALRFAQVRLSIDPFRSFADHAPRFDRAEIIGPKLSLRRKPDGGIAVLGLAPAGDGPPPAWLLADGRIEILDAEVDWQDERAAAPPLKLGRTDLSLDNRQGRHRLGAEVHLPEALGRSLRVVLEARRAESGANWQGTAYLETQGLDIALLQTLLPASAFGLRGGSADARLWLHWADGLGSATGEFKLARPTLVHRAGPQGERALSLASLAGHFHWQARPDGWRLDLAQFRPALREPWPATRLALESTRRGDGGLDHIAAAASRLDLGDIAAALRGLGLPDPETTAALAGLAPHGTLENAGLFYAPDAAAGQRLGLYGQFRAVGFEPWRNIPGVAGLGGDFRGTDAVGRVDFALDGLTLAQLKLKHPVGFLAAQARLFWEQTADAWWLDLPRFSARTPDLALALRLRAALYKRPDQAPFLELLARLSEVDAARLVGYLPCAVMSATCRWLEQALESGRIPQADMLFSGFVDDFPFYHGEGVFQTEFDADHVKLRFNPDWPPVTEASAHVAFRGPGVVGTAQGGQIGAGRIVEVHADIPNLLHNTQLTLTGKARAGVADSLDVLAHSPLRRIPERLRRIAEVSGEADITLDLFAPLDAASAPIVVTGTADLHRAGFHLRDPKLGVEAIEGLLHFNAEGIHADRLQARILGGPATVAVADEHQDIALAVRGSATLDELRKQFPSPAWNPAQGTLGYRLDLRFPASLDAKSAPLRLALQSDLKGVALDLPAPLGKPEQDERPLMLETRFQAGAAIPVKLAYGAEVKAQAQWVADRLGQGFKLDSADLALGQPLPATGGGTGLGLYLHLDEWDASAWRDWWDRKLADGGGAGGIPAAPLRELSLHCGQLLWQNTPLGPASLRLKQAGGRWQGHLYSAYAKGDIDATPDLVAFDLESLKIPKPADAPKPPPSANPAAAAPEIDPAILPSLKLHAHKLYWRNAELGPLDLATERHAHGMVIRHLSLKTEGHALELRGDWTRTPARPASTHLEGKLHIDNLGDFLAHVGQGGHVRETQTDAEFTLDWPGSPKRYAAAAVAGKLKLNLGKGSLLKVEPGLGRMIGMLNLNTLWRRLSLDFSDLFGEGLAYDGSAGTFKLGGGQAITEGLLIDAVSARILVNGRIGLASKDMDQTVTVIPHTAVALPIAGALAGGPAVGAAMFVAQRLIGEQVEHIAATHYALRGPWEHPTITRVNHDYMPLDVLDRAWGGIKDLSGFGPQQEEQSR</sequence>
<keyword evidence="1" id="KW-0472">Membrane</keyword>
<evidence type="ECO:0000256" key="1">
    <source>
        <dbReference type="SAM" id="Phobius"/>
    </source>
</evidence>